<dbReference type="OrthoDB" id="9796958at2"/>
<reference evidence="2 3" key="1">
    <citation type="submission" date="2017-07" db="EMBL/GenBank/DDBJ databases">
        <title>Niveispirillum cyanobacteriorum sp. nov., isolated from cyanobacterial aggregates in a eutrophic lake.</title>
        <authorList>
            <person name="Cai H."/>
        </authorList>
    </citation>
    <scope>NUCLEOTIDE SEQUENCE [LARGE SCALE GENOMIC DNA]</scope>
    <source>
        <strain evidence="3">TH1-14</strain>
    </source>
</reference>
<dbReference type="InterPro" id="IPR036380">
    <property type="entry name" value="Isochorismatase-like_sf"/>
</dbReference>
<dbReference type="InterPro" id="IPR000868">
    <property type="entry name" value="Isochorismatase-like_dom"/>
</dbReference>
<dbReference type="RefSeq" id="WP_094456616.1">
    <property type="nucleotide sequence ID" value="NZ_NOXU01000029.1"/>
</dbReference>
<accession>A0A255YY99</accession>
<sequence>MTDTAPPEWLLTADSRLVIIDVQDRLLAAIAGAEQVVTMCEKLVHAAQRLAIPVAATEQNPAGIGPTTASLAALIPLRFGKVHFSAAREADFLAWAAGGGTLVLAGTEAHVCVLQTALGLRALGLRVAVVMDATGSRQAASREAAFDRLRAHGVELVTVEMVLFEWLERYDRPEFREVLRLIK</sequence>
<dbReference type="SUPFAM" id="SSF52499">
    <property type="entry name" value="Isochorismatase-like hydrolases"/>
    <property type="match status" value="1"/>
</dbReference>
<evidence type="ECO:0000313" key="3">
    <source>
        <dbReference type="Proteomes" id="UP000216998"/>
    </source>
</evidence>
<feature type="domain" description="Isochorismatase-like" evidence="1">
    <location>
        <begin position="17"/>
        <end position="160"/>
    </location>
</feature>
<name>A0A255YY99_9PROT</name>
<proteinExistence type="predicted"/>
<dbReference type="Pfam" id="PF00857">
    <property type="entry name" value="Isochorismatase"/>
    <property type="match status" value="1"/>
</dbReference>
<evidence type="ECO:0000313" key="2">
    <source>
        <dbReference type="EMBL" id="OYQ34207.1"/>
    </source>
</evidence>
<evidence type="ECO:0000259" key="1">
    <source>
        <dbReference type="Pfam" id="PF00857"/>
    </source>
</evidence>
<organism evidence="2 3">
    <name type="scientific">Niveispirillum lacus</name>
    <dbReference type="NCBI Taxonomy" id="1981099"/>
    <lineage>
        <taxon>Bacteria</taxon>
        <taxon>Pseudomonadati</taxon>
        <taxon>Pseudomonadota</taxon>
        <taxon>Alphaproteobacteria</taxon>
        <taxon>Rhodospirillales</taxon>
        <taxon>Azospirillaceae</taxon>
        <taxon>Niveispirillum</taxon>
    </lineage>
</organism>
<dbReference type="AlphaFoldDB" id="A0A255YY99"/>
<dbReference type="PANTHER" id="PTHR14119:SF3">
    <property type="entry name" value="ISOCHORISMATASE DOMAIN-CONTAINING PROTEIN 2"/>
    <property type="match status" value="1"/>
</dbReference>
<dbReference type="Gene3D" id="3.40.50.850">
    <property type="entry name" value="Isochorismatase-like"/>
    <property type="match status" value="1"/>
</dbReference>
<protein>
    <recommendedName>
        <fullName evidence="1">Isochorismatase-like domain-containing protein</fullName>
    </recommendedName>
</protein>
<dbReference type="InterPro" id="IPR050993">
    <property type="entry name" value="Isochorismatase_domain"/>
</dbReference>
<keyword evidence="3" id="KW-1185">Reference proteome</keyword>
<comment type="caution">
    <text evidence="2">The sequence shown here is derived from an EMBL/GenBank/DDBJ whole genome shotgun (WGS) entry which is preliminary data.</text>
</comment>
<dbReference type="PANTHER" id="PTHR14119">
    <property type="entry name" value="HYDROLASE"/>
    <property type="match status" value="1"/>
</dbReference>
<dbReference type="EMBL" id="NOXU01000029">
    <property type="protein sequence ID" value="OYQ34207.1"/>
    <property type="molecule type" value="Genomic_DNA"/>
</dbReference>
<dbReference type="Proteomes" id="UP000216998">
    <property type="component" value="Unassembled WGS sequence"/>
</dbReference>
<gene>
    <name evidence="2" type="ORF">CHU95_12190</name>
</gene>